<gene>
    <name evidence="17" type="ORF">RIF29_25849</name>
</gene>
<evidence type="ECO:0000256" key="1">
    <source>
        <dbReference type="ARBA" id="ARBA00004123"/>
    </source>
</evidence>
<feature type="binding site" evidence="14">
    <location>
        <position position="453"/>
    </location>
    <ligand>
        <name>Fe cation</name>
        <dbReference type="ChEBI" id="CHEBI:24875"/>
        <note>catalytic</note>
    </ligand>
</feature>
<dbReference type="GO" id="GO:0141131">
    <property type="term" value="F:DNA N6-methyladenine demethylase activity"/>
    <property type="evidence" value="ECO:0007669"/>
    <property type="project" value="UniProtKB-EC"/>
</dbReference>
<keyword evidence="5 14" id="KW-0479">Metal-binding</keyword>
<dbReference type="InterPro" id="IPR037151">
    <property type="entry name" value="AlkB-like_sf"/>
</dbReference>
<feature type="region of interest" description="Disordered" evidence="15">
    <location>
        <begin position="164"/>
        <end position="213"/>
    </location>
</feature>
<evidence type="ECO:0000256" key="14">
    <source>
        <dbReference type="PIRSR" id="PIRSR604574-2"/>
    </source>
</evidence>
<evidence type="ECO:0000256" key="4">
    <source>
        <dbReference type="ARBA" id="ARBA00022490"/>
    </source>
</evidence>
<evidence type="ECO:0000256" key="6">
    <source>
        <dbReference type="ARBA" id="ARBA00022763"/>
    </source>
</evidence>
<dbReference type="InterPro" id="IPR027450">
    <property type="entry name" value="AlkB-like"/>
</dbReference>
<comment type="similarity">
    <text evidence="3">Belongs to the alkB family.</text>
</comment>
<feature type="binding site" evidence="14">
    <location>
        <position position="395"/>
    </location>
    <ligand>
        <name>Fe cation</name>
        <dbReference type="ChEBI" id="CHEBI:24875"/>
        <note>catalytic</note>
    </ligand>
</feature>
<feature type="domain" description="Fe2OG dioxygenase" evidence="16">
    <location>
        <begin position="375"/>
        <end position="485"/>
    </location>
</feature>
<keyword evidence="11" id="KW-0539">Nucleus</keyword>
<evidence type="ECO:0000313" key="18">
    <source>
        <dbReference type="Proteomes" id="UP001372338"/>
    </source>
</evidence>
<organism evidence="17 18">
    <name type="scientific">Crotalaria pallida</name>
    <name type="common">Smooth rattlebox</name>
    <name type="synonym">Crotalaria striata</name>
    <dbReference type="NCBI Taxonomy" id="3830"/>
    <lineage>
        <taxon>Eukaryota</taxon>
        <taxon>Viridiplantae</taxon>
        <taxon>Streptophyta</taxon>
        <taxon>Embryophyta</taxon>
        <taxon>Tracheophyta</taxon>
        <taxon>Spermatophyta</taxon>
        <taxon>Magnoliopsida</taxon>
        <taxon>eudicotyledons</taxon>
        <taxon>Gunneridae</taxon>
        <taxon>Pentapetalae</taxon>
        <taxon>rosids</taxon>
        <taxon>fabids</taxon>
        <taxon>Fabales</taxon>
        <taxon>Fabaceae</taxon>
        <taxon>Papilionoideae</taxon>
        <taxon>50 kb inversion clade</taxon>
        <taxon>genistoids sensu lato</taxon>
        <taxon>core genistoids</taxon>
        <taxon>Crotalarieae</taxon>
        <taxon>Crotalaria</taxon>
    </lineage>
</organism>
<dbReference type="SUPFAM" id="SSF51197">
    <property type="entry name" value="Clavaminate synthase-like"/>
    <property type="match status" value="1"/>
</dbReference>
<dbReference type="GO" id="GO:0035515">
    <property type="term" value="F:oxidative RNA demethylase activity"/>
    <property type="evidence" value="ECO:0007669"/>
    <property type="project" value="TreeGrafter"/>
</dbReference>
<dbReference type="AlphaFoldDB" id="A0AAN9I4H9"/>
<evidence type="ECO:0000259" key="16">
    <source>
        <dbReference type="PROSITE" id="PS51471"/>
    </source>
</evidence>
<evidence type="ECO:0000256" key="13">
    <source>
        <dbReference type="ARBA" id="ARBA00066586"/>
    </source>
</evidence>
<keyword evidence="9 14" id="KW-0408">Iron</keyword>
<evidence type="ECO:0000256" key="8">
    <source>
        <dbReference type="ARBA" id="ARBA00023002"/>
    </source>
</evidence>
<keyword evidence="6" id="KW-0227">DNA damage</keyword>
<dbReference type="Pfam" id="PF13532">
    <property type="entry name" value="2OG-FeII_Oxy_2"/>
    <property type="match status" value="1"/>
</dbReference>
<evidence type="ECO:0000313" key="17">
    <source>
        <dbReference type="EMBL" id="KAK7260096.1"/>
    </source>
</evidence>
<accession>A0AAN9I4H9</accession>
<dbReference type="GO" id="GO:0006281">
    <property type="term" value="P:DNA repair"/>
    <property type="evidence" value="ECO:0007669"/>
    <property type="project" value="UniProtKB-KW"/>
</dbReference>
<dbReference type="EC" id="1.14.11.51" evidence="13"/>
<feature type="compositionally biased region" description="Polar residues" evidence="15">
    <location>
        <begin position="197"/>
        <end position="210"/>
    </location>
</feature>
<dbReference type="Proteomes" id="UP001372338">
    <property type="component" value="Unassembled WGS sequence"/>
</dbReference>
<keyword evidence="4" id="KW-0963">Cytoplasm</keyword>
<dbReference type="EMBL" id="JAYWIO010000005">
    <property type="protein sequence ID" value="KAK7260096.1"/>
    <property type="molecule type" value="Genomic_DNA"/>
</dbReference>
<dbReference type="GO" id="GO:0035516">
    <property type="term" value="F:broad specificity oxidative DNA demethylase activity"/>
    <property type="evidence" value="ECO:0007669"/>
    <property type="project" value="TreeGrafter"/>
</dbReference>
<comment type="cofactor">
    <cofactor evidence="14">
        <name>Fe(2+)</name>
        <dbReference type="ChEBI" id="CHEBI:29033"/>
    </cofactor>
    <text evidence="14">Binds 1 Fe(2+) ion per subunit.</text>
</comment>
<comment type="caution">
    <text evidence="17">The sequence shown here is derived from an EMBL/GenBank/DDBJ whole genome shotgun (WGS) entry which is preliminary data.</text>
</comment>
<dbReference type="PROSITE" id="PS51471">
    <property type="entry name" value="FE2OG_OXY"/>
    <property type="match status" value="1"/>
</dbReference>
<evidence type="ECO:0000256" key="12">
    <source>
        <dbReference type="ARBA" id="ARBA00052047"/>
    </source>
</evidence>
<keyword evidence="8" id="KW-0560">Oxidoreductase</keyword>
<evidence type="ECO:0000256" key="2">
    <source>
        <dbReference type="ARBA" id="ARBA00004496"/>
    </source>
</evidence>
<evidence type="ECO:0000256" key="15">
    <source>
        <dbReference type="SAM" id="MobiDB-lite"/>
    </source>
</evidence>
<dbReference type="PANTHER" id="PTHR16557:SF10">
    <property type="entry name" value="2-OXOGLUTARATE-DEPENDENT DIOXYGENASE FAMILY PROTEIN"/>
    <property type="match status" value="1"/>
</dbReference>
<evidence type="ECO:0000256" key="5">
    <source>
        <dbReference type="ARBA" id="ARBA00022723"/>
    </source>
</evidence>
<dbReference type="InterPro" id="IPR005123">
    <property type="entry name" value="Oxoglu/Fe-dep_dioxygenase_dom"/>
</dbReference>
<comment type="catalytic activity">
    <reaction evidence="12">
        <text>an N(6)-methyl-2'-deoxyadenosine in DNA + 2-oxoglutarate + O2 = a 2'-deoxyadenosine in DNA + formaldehyde + succinate + CO2</text>
        <dbReference type="Rhea" id="RHEA:49524"/>
        <dbReference type="Rhea" id="RHEA-COMP:12418"/>
        <dbReference type="Rhea" id="RHEA-COMP:12419"/>
        <dbReference type="ChEBI" id="CHEBI:15379"/>
        <dbReference type="ChEBI" id="CHEBI:16526"/>
        <dbReference type="ChEBI" id="CHEBI:16810"/>
        <dbReference type="ChEBI" id="CHEBI:16842"/>
        <dbReference type="ChEBI" id="CHEBI:30031"/>
        <dbReference type="ChEBI" id="CHEBI:90615"/>
        <dbReference type="ChEBI" id="CHEBI:90616"/>
        <dbReference type="EC" id="1.14.11.51"/>
    </reaction>
    <physiologicalReaction direction="left-to-right" evidence="12">
        <dbReference type="Rhea" id="RHEA:49525"/>
    </physiologicalReaction>
</comment>
<keyword evidence="7" id="KW-0223">Dioxygenase</keyword>
<dbReference type="GO" id="GO:0035513">
    <property type="term" value="P:oxidative RNA demethylation"/>
    <property type="evidence" value="ECO:0007669"/>
    <property type="project" value="TreeGrafter"/>
</dbReference>
<keyword evidence="10" id="KW-0234">DNA repair</keyword>
<dbReference type="Gene3D" id="2.60.120.590">
    <property type="entry name" value="Alpha-ketoglutarate-dependent dioxygenase AlkB-like"/>
    <property type="match status" value="1"/>
</dbReference>
<feature type="region of interest" description="Disordered" evidence="15">
    <location>
        <begin position="41"/>
        <end position="65"/>
    </location>
</feature>
<reference evidence="17 18" key="1">
    <citation type="submission" date="2024-01" db="EMBL/GenBank/DDBJ databases">
        <title>The genomes of 5 underutilized Papilionoideae crops provide insights into root nodulation and disease resistanc.</title>
        <authorList>
            <person name="Yuan L."/>
        </authorList>
    </citation>
    <scope>NUCLEOTIDE SEQUENCE [LARGE SCALE GENOMIC DNA]</scope>
    <source>
        <strain evidence="17">ZHUSHIDOU_FW_LH</strain>
        <tissue evidence="17">Leaf</tissue>
    </source>
</reference>
<feature type="compositionally biased region" description="Polar residues" evidence="15">
    <location>
        <begin position="41"/>
        <end position="50"/>
    </location>
</feature>
<evidence type="ECO:0000256" key="3">
    <source>
        <dbReference type="ARBA" id="ARBA00007879"/>
    </source>
</evidence>
<evidence type="ECO:0000256" key="7">
    <source>
        <dbReference type="ARBA" id="ARBA00022964"/>
    </source>
</evidence>
<dbReference type="GO" id="GO:0008198">
    <property type="term" value="F:ferrous iron binding"/>
    <property type="evidence" value="ECO:0007669"/>
    <property type="project" value="TreeGrafter"/>
</dbReference>
<dbReference type="InterPro" id="IPR004574">
    <property type="entry name" value="Alkb"/>
</dbReference>
<dbReference type="GO" id="GO:0005634">
    <property type="term" value="C:nucleus"/>
    <property type="evidence" value="ECO:0007669"/>
    <property type="project" value="UniProtKB-SubCell"/>
</dbReference>
<evidence type="ECO:0000256" key="11">
    <source>
        <dbReference type="ARBA" id="ARBA00023242"/>
    </source>
</evidence>
<evidence type="ECO:0000256" key="10">
    <source>
        <dbReference type="ARBA" id="ARBA00023204"/>
    </source>
</evidence>
<protein>
    <recommendedName>
        <fullName evidence="13">DNA N(6)-methyladenine demethylase</fullName>
        <ecNumber evidence="13">1.14.11.51</ecNumber>
    </recommendedName>
</protein>
<name>A0AAN9I4H9_CROPI</name>
<dbReference type="FunFam" id="2.60.120.590:FF:000013">
    <property type="entry name" value="2-oxoglutarate-dependent dioxygenase family protein"/>
    <property type="match status" value="1"/>
</dbReference>
<comment type="subcellular location">
    <subcellularLocation>
        <location evidence="2">Cytoplasm</location>
    </subcellularLocation>
    <subcellularLocation>
        <location evidence="1">Nucleus</location>
    </subcellularLocation>
</comment>
<dbReference type="PANTHER" id="PTHR16557">
    <property type="entry name" value="ALKYLATED DNA REPAIR PROTEIN ALKB-RELATED"/>
    <property type="match status" value="1"/>
</dbReference>
<sequence>MFHSSRTIFTHSVSFHPPLSFNHYVFRQIYSKFSTLNRMTKTNNKSTETSPVEPLPVGETFDVHNNPPDKPLPVPSHDNEGNIIIGTIPVSLRRNNMKNQLLPFSTSNSSANNHPDFMSTSDHLCSPPTTGYKKFKRRTRVDVGSVQARGDNCGKSGFRSRFEYNSSLTGTPPPSNSTTHCDESLRRSHRGKKKAASPNTQHNRHNNFSNAAADHKLDSPEFKPYDICFRGKQTPPLIKSTLIEESNESCLGIQVGDIKDRILRPGMVLLKHYVAHEEQVDIVNTCRKLGLGSGGFYQPGYASGAKLRLKMMCLGRDWDLQTRSYGNKRVIDGSKPPSIPDHFIKLVMRAIQEAHSLIKKEFSVSYVEDILPSMSPDICIVNFYTKNGKLGLHRDRDESAESLQKGLPVVSFCIGDSAEFLYGDQRDVEKAENVLLESGDVLIFGGESRHVFHGVSAIIPDSAPNELLKDTRLRPGRLNLTFRQY</sequence>
<proteinExistence type="inferred from homology"/>
<evidence type="ECO:0000256" key="9">
    <source>
        <dbReference type="ARBA" id="ARBA00023004"/>
    </source>
</evidence>
<dbReference type="GO" id="GO:0005737">
    <property type="term" value="C:cytoplasm"/>
    <property type="evidence" value="ECO:0007669"/>
    <property type="project" value="UniProtKB-SubCell"/>
</dbReference>
<keyword evidence="18" id="KW-1185">Reference proteome</keyword>
<feature type="binding site" evidence="14">
    <location>
        <position position="393"/>
    </location>
    <ligand>
        <name>Fe cation</name>
        <dbReference type="ChEBI" id="CHEBI:24875"/>
        <note>catalytic</note>
    </ligand>
</feature>